<gene>
    <name evidence="2" type="ORF">P7E30_11210</name>
</gene>
<evidence type="ECO:0000256" key="1">
    <source>
        <dbReference type="SAM" id="Coils"/>
    </source>
</evidence>
<comment type="caution">
    <text evidence="2">The sequence shown here is derived from an EMBL/GenBank/DDBJ whole genome shotgun (WGS) entry which is preliminary data.</text>
</comment>
<accession>A0AAE4HRH6</accession>
<evidence type="ECO:0000313" key="2">
    <source>
        <dbReference type="EMBL" id="MDT2690766.1"/>
    </source>
</evidence>
<proteinExistence type="predicted"/>
<dbReference type="AlphaFoldDB" id="A0AAE4HRH6"/>
<organism evidence="2 3">
    <name type="scientific">Enterococcus gallinarum</name>
    <dbReference type="NCBI Taxonomy" id="1353"/>
    <lineage>
        <taxon>Bacteria</taxon>
        <taxon>Bacillati</taxon>
        <taxon>Bacillota</taxon>
        <taxon>Bacilli</taxon>
        <taxon>Lactobacillales</taxon>
        <taxon>Enterococcaceae</taxon>
        <taxon>Enterococcus</taxon>
    </lineage>
</organism>
<feature type="coiled-coil region" evidence="1">
    <location>
        <begin position="5"/>
        <end position="32"/>
    </location>
</feature>
<dbReference type="Gene3D" id="6.10.250.2730">
    <property type="match status" value="1"/>
</dbReference>
<dbReference type="EMBL" id="JARPZN010000007">
    <property type="protein sequence ID" value="MDT2690766.1"/>
    <property type="molecule type" value="Genomic_DNA"/>
</dbReference>
<dbReference type="Proteomes" id="UP001183682">
    <property type="component" value="Unassembled WGS sequence"/>
</dbReference>
<sequence length="56" mass="6670">MNNDKTAMEQEVESLKKENDALKETVRIYQNHLEKVIEHQAVEKYRVVVQKNREAD</sequence>
<name>A0AAE4HRH6_ENTGA</name>
<dbReference type="RefSeq" id="WP_171918181.1">
    <property type="nucleotide sequence ID" value="NZ_JABMDB010000025.1"/>
</dbReference>
<reference evidence="2" key="1">
    <citation type="submission" date="2023-03" db="EMBL/GenBank/DDBJ databases">
        <authorList>
            <person name="Shen W."/>
            <person name="Cai J."/>
        </authorList>
    </citation>
    <scope>NUCLEOTIDE SEQUENCE</scope>
    <source>
        <strain evidence="2">K69-2</strain>
    </source>
</reference>
<keyword evidence="1" id="KW-0175">Coiled coil</keyword>
<protein>
    <submittedName>
        <fullName evidence="2">Uncharacterized protein</fullName>
    </submittedName>
</protein>
<evidence type="ECO:0000313" key="3">
    <source>
        <dbReference type="Proteomes" id="UP001183682"/>
    </source>
</evidence>